<proteinExistence type="inferred from homology"/>
<dbReference type="SUPFAM" id="SSF88946">
    <property type="entry name" value="Sigma2 domain of RNA polymerase sigma factors"/>
    <property type="match status" value="1"/>
</dbReference>
<dbReference type="Pfam" id="PF08281">
    <property type="entry name" value="Sigma70_r4_2"/>
    <property type="match status" value="1"/>
</dbReference>
<dbReference type="InterPro" id="IPR013249">
    <property type="entry name" value="RNA_pol_sigma70_r4_t2"/>
</dbReference>
<dbReference type="NCBIfam" id="TIGR02937">
    <property type="entry name" value="sigma70-ECF"/>
    <property type="match status" value="1"/>
</dbReference>
<dbReference type="Proteomes" id="UP001596203">
    <property type="component" value="Unassembled WGS sequence"/>
</dbReference>
<dbReference type="InterPro" id="IPR007627">
    <property type="entry name" value="RNA_pol_sigma70_r2"/>
</dbReference>
<protein>
    <submittedName>
        <fullName evidence="7">RNA polymerase sigma factor</fullName>
    </submittedName>
</protein>
<dbReference type="InterPro" id="IPR013324">
    <property type="entry name" value="RNA_pol_sigma_r3/r4-like"/>
</dbReference>
<dbReference type="InterPro" id="IPR013325">
    <property type="entry name" value="RNA_pol_sigma_r2"/>
</dbReference>
<comment type="similarity">
    <text evidence="1">Belongs to the sigma-70 factor family. ECF subfamily.</text>
</comment>
<dbReference type="PANTHER" id="PTHR43133:SF25">
    <property type="entry name" value="RNA POLYMERASE SIGMA FACTOR RFAY-RELATED"/>
    <property type="match status" value="1"/>
</dbReference>
<dbReference type="Gene3D" id="1.10.1740.10">
    <property type="match status" value="1"/>
</dbReference>
<organism evidence="7 8">
    <name type="scientific">Plantactinospora solaniradicis</name>
    <dbReference type="NCBI Taxonomy" id="1723736"/>
    <lineage>
        <taxon>Bacteria</taxon>
        <taxon>Bacillati</taxon>
        <taxon>Actinomycetota</taxon>
        <taxon>Actinomycetes</taxon>
        <taxon>Micromonosporales</taxon>
        <taxon>Micromonosporaceae</taxon>
        <taxon>Plantactinospora</taxon>
    </lineage>
</organism>
<dbReference type="CDD" id="cd06171">
    <property type="entry name" value="Sigma70_r4"/>
    <property type="match status" value="1"/>
</dbReference>
<dbReference type="RefSeq" id="WP_377427252.1">
    <property type="nucleotide sequence ID" value="NZ_JBHSPR010000032.1"/>
</dbReference>
<evidence type="ECO:0000259" key="5">
    <source>
        <dbReference type="Pfam" id="PF04542"/>
    </source>
</evidence>
<evidence type="ECO:0000259" key="6">
    <source>
        <dbReference type="Pfam" id="PF08281"/>
    </source>
</evidence>
<reference evidence="8" key="1">
    <citation type="journal article" date="2019" name="Int. J. Syst. Evol. Microbiol.">
        <title>The Global Catalogue of Microorganisms (GCM) 10K type strain sequencing project: providing services to taxonomists for standard genome sequencing and annotation.</title>
        <authorList>
            <consortium name="The Broad Institute Genomics Platform"/>
            <consortium name="The Broad Institute Genome Sequencing Center for Infectious Disease"/>
            <person name="Wu L."/>
            <person name="Ma J."/>
        </authorList>
    </citation>
    <scope>NUCLEOTIDE SEQUENCE [LARGE SCALE GENOMIC DNA]</scope>
    <source>
        <strain evidence="8">ZS-35-S2</strain>
    </source>
</reference>
<keyword evidence="8" id="KW-1185">Reference proteome</keyword>
<gene>
    <name evidence="7" type="ORF">ACFP2T_29330</name>
</gene>
<accession>A0ABW1KH27</accession>
<sequence length="210" mass="23695">MAARSTVTAGTAQVAAVTSTAGDHELIRSSWTEPERFAGIFDRHAEAIHRYLARRIGRSLADDLAAETFLVAFRNRGRYDVSLPDARPWLYGIAANLLRREQRTEVRQYRALARTGVDPVLDGDTDRVLSRIDAEDHVRKLAAVLARLSVREREVLTLVGQAQLSYPEVARALDIPVGTVRSRLHSARRRIREALRDHPELDLLKRIDDE</sequence>
<dbReference type="PANTHER" id="PTHR43133">
    <property type="entry name" value="RNA POLYMERASE ECF-TYPE SIGMA FACTO"/>
    <property type="match status" value="1"/>
</dbReference>
<feature type="domain" description="RNA polymerase sigma factor 70 region 4 type 2" evidence="6">
    <location>
        <begin position="140"/>
        <end position="191"/>
    </location>
</feature>
<keyword evidence="2" id="KW-0805">Transcription regulation</keyword>
<evidence type="ECO:0000256" key="4">
    <source>
        <dbReference type="ARBA" id="ARBA00023163"/>
    </source>
</evidence>
<dbReference type="Gene3D" id="1.10.10.10">
    <property type="entry name" value="Winged helix-like DNA-binding domain superfamily/Winged helix DNA-binding domain"/>
    <property type="match status" value="1"/>
</dbReference>
<dbReference type="Pfam" id="PF04542">
    <property type="entry name" value="Sigma70_r2"/>
    <property type="match status" value="1"/>
</dbReference>
<dbReference type="InterPro" id="IPR014284">
    <property type="entry name" value="RNA_pol_sigma-70_dom"/>
</dbReference>
<evidence type="ECO:0000256" key="2">
    <source>
        <dbReference type="ARBA" id="ARBA00023015"/>
    </source>
</evidence>
<evidence type="ECO:0000313" key="7">
    <source>
        <dbReference type="EMBL" id="MFC6020259.1"/>
    </source>
</evidence>
<comment type="caution">
    <text evidence="7">The sequence shown here is derived from an EMBL/GenBank/DDBJ whole genome shotgun (WGS) entry which is preliminary data.</text>
</comment>
<keyword evidence="3" id="KW-0731">Sigma factor</keyword>
<evidence type="ECO:0000256" key="3">
    <source>
        <dbReference type="ARBA" id="ARBA00023082"/>
    </source>
</evidence>
<evidence type="ECO:0000313" key="8">
    <source>
        <dbReference type="Proteomes" id="UP001596203"/>
    </source>
</evidence>
<keyword evidence="4" id="KW-0804">Transcription</keyword>
<dbReference type="InterPro" id="IPR036388">
    <property type="entry name" value="WH-like_DNA-bd_sf"/>
</dbReference>
<evidence type="ECO:0000256" key="1">
    <source>
        <dbReference type="ARBA" id="ARBA00010641"/>
    </source>
</evidence>
<feature type="domain" description="RNA polymerase sigma-70 region 2" evidence="5">
    <location>
        <begin position="41"/>
        <end position="105"/>
    </location>
</feature>
<dbReference type="EMBL" id="JBHSPR010000032">
    <property type="protein sequence ID" value="MFC6020259.1"/>
    <property type="molecule type" value="Genomic_DNA"/>
</dbReference>
<name>A0ABW1KH27_9ACTN</name>
<dbReference type="SUPFAM" id="SSF88659">
    <property type="entry name" value="Sigma3 and sigma4 domains of RNA polymerase sigma factors"/>
    <property type="match status" value="1"/>
</dbReference>
<dbReference type="InterPro" id="IPR039425">
    <property type="entry name" value="RNA_pol_sigma-70-like"/>
</dbReference>